<dbReference type="PANTHER" id="PTHR47505:SF1">
    <property type="entry name" value="DNA UTILIZATION PROTEIN YHGH"/>
    <property type="match status" value="1"/>
</dbReference>
<protein>
    <submittedName>
        <fullName evidence="2">ComF family protein</fullName>
    </submittedName>
</protein>
<dbReference type="EMBL" id="JAUSSU010000021">
    <property type="protein sequence ID" value="MDQ0116548.1"/>
    <property type="molecule type" value="Genomic_DNA"/>
</dbReference>
<dbReference type="Proteomes" id="UP001229346">
    <property type="component" value="Unassembled WGS sequence"/>
</dbReference>
<proteinExistence type="inferred from homology"/>
<reference evidence="2 3" key="1">
    <citation type="submission" date="2023-07" db="EMBL/GenBank/DDBJ databases">
        <title>Sorghum-associated microbial communities from plants grown in Nebraska, USA.</title>
        <authorList>
            <person name="Schachtman D."/>
        </authorList>
    </citation>
    <scope>NUCLEOTIDE SEQUENCE [LARGE SCALE GENOMIC DNA]</scope>
    <source>
        <strain evidence="2 3">CC482</strain>
    </source>
</reference>
<organism evidence="2 3">
    <name type="scientific">Paenibacillus harenae</name>
    <dbReference type="NCBI Taxonomy" id="306543"/>
    <lineage>
        <taxon>Bacteria</taxon>
        <taxon>Bacillati</taxon>
        <taxon>Bacillota</taxon>
        <taxon>Bacilli</taxon>
        <taxon>Bacillales</taxon>
        <taxon>Paenibacillaceae</taxon>
        <taxon>Paenibacillus</taxon>
    </lineage>
</organism>
<gene>
    <name evidence="2" type="ORF">J2T15_006029</name>
</gene>
<dbReference type="CDD" id="cd06223">
    <property type="entry name" value="PRTases_typeI"/>
    <property type="match status" value="1"/>
</dbReference>
<comment type="caution">
    <text evidence="2">The sequence shown here is derived from an EMBL/GenBank/DDBJ whole genome shotgun (WGS) entry which is preliminary data.</text>
</comment>
<evidence type="ECO:0000256" key="1">
    <source>
        <dbReference type="ARBA" id="ARBA00008007"/>
    </source>
</evidence>
<keyword evidence="3" id="KW-1185">Reference proteome</keyword>
<dbReference type="Gene3D" id="3.40.50.2020">
    <property type="match status" value="1"/>
</dbReference>
<name>A0ABT9UA70_PAEHA</name>
<sequence length="286" mass="32137">MNITSILAWLRRLSSSLAEQAEWLSARSDICAFCRKPIQFDNSEATSGLKLPLQLRQQLCNPCLSTIPWLTRILCPRCGRGIHCDDCIRQPNRSFICNRSAVQYDQTMKSWLALYKYRGNEELAPLLGAMLQPAFEELSLSLGATMKRGSIAACWDAITYVPVSSARAEERGFNQAEQLASYLASRYHLPLLPLLSRERHTGKQSFKSRSERISDMKKLFRAELSSISKLEQIYGSVADTFSRTHARIILVDDIYTTGSTAEACAEELIASSSVPLEVFVLTWARS</sequence>
<dbReference type="PANTHER" id="PTHR47505">
    <property type="entry name" value="DNA UTILIZATION PROTEIN YHGH"/>
    <property type="match status" value="1"/>
</dbReference>
<evidence type="ECO:0000313" key="2">
    <source>
        <dbReference type="EMBL" id="MDQ0116548.1"/>
    </source>
</evidence>
<comment type="similarity">
    <text evidence="1">Belongs to the ComF/GntX family.</text>
</comment>
<evidence type="ECO:0000313" key="3">
    <source>
        <dbReference type="Proteomes" id="UP001229346"/>
    </source>
</evidence>
<dbReference type="SUPFAM" id="SSF53271">
    <property type="entry name" value="PRTase-like"/>
    <property type="match status" value="1"/>
</dbReference>
<accession>A0ABT9UA70</accession>
<dbReference type="InterPro" id="IPR029057">
    <property type="entry name" value="PRTase-like"/>
</dbReference>
<dbReference type="InterPro" id="IPR051910">
    <property type="entry name" value="ComF/GntX_DNA_util-trans"/>
</dbReference>
<dbReference type="InterPro" id="IPR000836">
    <property type="entry name" value="PRTase_dom"/>
</dbReference>